<keyword evidence="2" id="KW-1185">Reference proteome</keyword>
<name>A0A1B7XUM0_COLHI</name>
<dbReference type="Proteomes" id="UP000092177">
    <property type="component" value="Chromosome 9"/>
</dbReference>
<dbReference type="RefSeq" id="XP_018151979.1">
    <property type="nucleotide sequence ID" value="XM_018307562.1"/>
</dbReference>
<protein>
    <submittedName>
        <fullName evidence="1">Uncharacterized protein</fullName>
    </submittedName>
</protein>
<dbReference type="GeneID" id="28871669"/>
<comment type="caution">
    <text evidence="1">The sequence shown here is derived from an EMBL/GenBank/DDBJ whole genome shotgun (WGS) entry which is preliminary data.</text>
</comment>
<reference evidence="2" key="1">
    <citation type="journal article" date="2017" name="BMC Genomics">
        <title>Gapless genome assembly of Colletotrichum higginsianum reveals chromosome structure and association of transposable elements with secondary metabolite gene clusters.</title>
        <authorList>
            <person name="Dallery J.-F."/>
            <person name="Lapalu N."/>
            <person name="Zampounis A."/>
            <person name="Pigne S."/>
            <person name="Luyten I."/>
            <person name="Amselem J."/>
            <person name="Wittenberg A.H.J."/>
            <person name="Zhou S."/>
            <person name="de Queiroz M.V."/>
            <person name="Robin G.P."/>
            <person name="Auger A."/>
            <person name="Hainaut M."/>
            <person name="Henrissat B."/>
            <person name="Kim K.-T."/>
            <person name="Lee Y.-H."/>
            <person name="Lespinet O."/>
            <person name="Schwartz D.C."/>
            <person name="Thon M.R."/>
            <person name="O'Connell R.J."/>
        </authorList>
    </citation>
    <scope>NUCLEOTIDE SEQUENCE [LARGE SCALE GENOMIC DNA]</scope>
    <source>
        <strain evidence="2">IMI 349063</strain>
    </source>
</reference>
<dbReference type="EMBL" id="LTAN01000009">
    <property type="protein sequence ID" value="OBR03461.1"/>
    <property type="molecule type" value="Genomic_DNA"/>
</dbReference>
<dbReference type="KEGG" id="chig:CH63R_12588"/>
<gene>
    <name evidence="1" type="ORF">CH63R_12588</name>
</gene>
<evidence type="ECO:0000313" key="1">
    <source>
        <dbReference type="EMBL" id="OBR03461.1"/>
    </source>
</evidence>
<evidence type="ECO:0000313" key="2">
    <source>
        <dbReference type="Proteomes" id="UP000092177"/>
    </source>
</evidence>
<organism evidence="1 2">
    <name type="scientific">Colletotrichum higginsianum (strain IMI 349063)</name>
    <name type="common">Crucifer anthracnose fungus</name>
    <dbReference type="NCBI Taxonomy" id="759273"/>
    <lineage>
        <taxon>Eukaryota</taxon>
        <taxon>Fungi</taxon>
        <taxon>Dikarya</taxon>
        <taxon>Ascomycota</taxon>
        <taxon>Pezizomycotina</taxon>
        <taxon>Sordariomycetes</taxon>
        <taxon>Hypocreomycetidae</taxon>
        <taxon>Glomerellales</taxon>
        <taxon>Glomerellaceae</taxon>
        <taxon>Colletotrichum</taxon>
        <taxon>Colletotrichum destructivum species complex</taxon>
    </lineage>
</organism>
<proteinExistence type="predicted"/>
<dbReference type="VEuPathDB" id="FungiDB:CH63R_12588"/>
<dbReference type="AlphaFoldDB" id="A0A1B7XUM0"/>
<accession>A0A1B7XUM0</accession>
<sequence>MAFVPLSTGLELEFPSVCWLSLASSQWLETVFQFQLQFQAGGQRNAVAWRGAFSFPTRYGE</sequence>